<organism evidence="1 2">
    <name type="scientific">Methylomonas lenta</name>
    <dbReference type="NCBI Taxonomy" id="980561"/>
    <lineage>
        <taxon>Bacteria</taxon>
        <taxon>Pseudomonadati</taxon>
        <taxon>Pseudomonadota</taxon>
        <taxon>Gammaproteobacteria</taxon>
        <taxon>Methylococcales</taxon>
        <taxon>Methylococcaceae</taxon>
        <taxon>Methylomonas</taxon>
    </lineage>
</organism>
<dbReference type="InterPro" id="IPR059206">
    <property type="entry name" value="Sll1717-like"/>
</dbReference>
<comment type="caution">
    <text evidence="1">The sequence shown here is derived from an EMBL/GenBank/DDBJ whole genome shotgun (WGS) entry which is preliminary data.</text>
</comment>
<proteinExistence type="predicted"/>
<dbReference type="Proteomes" id="UP000078476">
    <property type="component" value="Unassembled WGS sequence"/>
</dbReference>
<accession>A0A177NF46</accession>
<dbReference type="NCBIfam" id="NF047389">
    <property type="entry name" value="ATPase_Sll1717"/>
    <property type="match status" value="1"/>
</dbReference>
<keyword evidence="2" id="KW-1185">Reference proteome</keyword>
<evidence type="ECO:0000313" key="2">
    <source>
        <dbReference type="Proteomes" id="UP000078476"/>
    </source>
</evidence>
<dbReference type="OrthoDB" id="1550553at2"/>
<sequence length="486" mass="56436">MVFIDLKDKKLFGNEAGEDEDIDVLNSYYIDHEDFNDFFNKNERLSIVSARKGMGKSALLSRLEYKLKKEADYMSPIIVRAKGNDLLGLGDFADKDQAYLENYWKQIICKKIILEIGSKIGFAFTSDEISIIEIAELEGMKSKNIIGGLISRIKGKIPLIEAEPKSSIPNNLESLLNNYLSNNSDSKVWLLIDDIDAKFQNNEKYQARVGSFFSAIRALAFDFGNLNIRATVRSDVWSCLRHMEDLDKLEQYIIHIFWSKRHMRDILAKKILAYVNRTYPDSYQAKFTIKSDYNKLLDLVFSSPINWRGNPDVKLFEAISAFSNRRPRWMSQLCRMAASKAKQKPTTQKIALEHITYILEEFGKNRRDDLIKEHNHQFDELELLIDAFRAADKEFKYSDIENILEESFIRGRSKEEIPPVDGSKYCKPEDLGNFMYKLGLISRVHDDGKTFTHFSDDPDLYRSNENRIDNIIWSIHPSYRTFLNIK</sequence>
<evidence type="ECO:0000313" key="1">
    <source>
        <dbReference type="EMBL" id="OAI16481.1"/>
    </source>
</evidence>
<dbReference type="AlphaFoldDB" id="A0A177NF46"/>
<reference evidence="1 2" key="1">
    <citation type="submission" date="2016-03" db="EMBL/GenBank/DDBJ databases">
        <authorList>
            <person name="Ploux O."/>
        </authorList>
    </citation>
    <scope>NUCLEOTIDE SEQUENCE [LARGE SCALE GENOMIC DNA]</scope>
    <source>
        <strain evidence="1 2">R-45370</strain>
    </source>
</reference>
<gene>
    <name evidence="1" type="ORF">A1359_07470</name>
</gene>
<protein>
    <submittedName>
        <fullName evidence="1">Uncharacterized protein</fullName>
    </submittedName>
</protein>
<name>A0A177NF46_9GAMM</name>
<dbReference type="RefSeq" id="WP_066980995.1">
    <property type="nucleotide sequence ID" value="NZ_LUUI01000095.1"/>
</dbReference>
<dbReference type="EMBL" id="LUUI01000095">
    <property type="protein sequence ID" value="OAI16481.1"/>
    <property type="molecule type" value="Genomic_DNA"/>
</dbReference>